<dbReference type="Gene3D" id="3.40.50.300">
    <property type="entry name" value="P-loop containing nucleotide triphosphate hydrolases"/>
    <property type="match status" value="1"/>
</dbReference>
<evidence type="ECO:0000256" key="1">
    <source>
        <dbReference type="ARBA" id="ARBA00022741"/>
    </source>
</evidence>
<protein>
    <recommendedName>
        <fullName evidence="6">Primosomal protein N' 3' DNA-binding domain-containing protein</fullName>
    </recommendedName>
</protein>
<reference evidence="4 5" key="1">
    <citation type="journal article" date="2016" name="Nat. Commun.">
        <title>Thousands of microbial genomes shed light on interconnected biogeochemical processes in an aquifer system.</title>
        <authorList>
            <person name="Anantharaman K."/>
            <person name="Brown C.T."/>
            <person name="Hug L.A."/>
            <person name="Sharon I."/>
            <person name="Castelle C.J."/>
            <person name="Probst A.J."/>
            <person name="Thomas B.C."/>
            <person name="Singh A."/>
            <person name="Wilkins M.J."/>
            <person name="Karaoz U."/>
            <person name="Brodie E.L."/>
            <person name="Williams K.H."/>
            <person name="Hubbard S.S."/>
            <person name="Banfield J.F."/>
        </authorList>
    </citation>
    <scope>NUCLEOTIDE SEQUENCE [LARGE SCALE GENOMIC DNA]</scope>
</reference>
<dbReference type="GO" id="GO:0006270">
    <property type="term" value="P:DNA replication initiation"/>
    <property type="evidence" value="ECO:0007669"/>
    <property type="project" value="TreeGrafter"/>
</dbReference>
<dbReference type="EMBL" id="MHWE01000012">
    <property type="protein sequence ID" value="OHB03949.1"/>
    <property type="molecule type" value="Genomic_DNA"/>
</dbReference>
<gene>
    <name evidence="4" type="ORF">A3B14_01285</name>
</gene>
<organism evidence="4 5">
    <name type="scientific">Candidatus Zambryskibacteria bacterium RIFCSPLOWO2_01_FULL_45_21</name>
    <dbReference type="NCBI Taxonomy" id="1802761"/>
    <lineage>
        <taxon>Bacteria</taxon>
        <taxon>Candidatus Zambryskiibacteriota</taxon>
    </lineage>
</organism>
<evidence type="ECO:0000313" key="5">
    <source>
        <dbReference type="Proteomes" id="UP000176800"/>
    </source>
</evidence>
<dbReference type="PANTHER" id="PTHR30580">
    <property type="entry name" value="PRIMOSOMAL PROTEIN N"/>
    <property type="match status" value="1"/>
</dbReference>
<proteinExistence type="predicted"/>
<evidence type="ECO:0000256" key="2">
    <source>
        <dbReference type="ARBA" id="ARBA00022840"/>
    </source>
</evidence>
<sequence length="629" mass="71583">MKIYKVIPITRGVSKEILTYFGPDSIPAGALVSVPLRRKSSLALVIESEGVVAARTKIRKSDFSLKKIGGVKTENFLSQTFMFAAQETSEWFATPLGATLNTLLPKIIRDNAAKIRTGQFSPRSNSHEKLLIQADDEERFANYRSLIREEFARRSSVFFCAPTIEDIRRTRDLLTKGIEKYTAVFHSELGKREFRESISLLENEDHPLLIIATASFLCLCRSDVRVIVLDRENSRNFRTQSRPFIDLRRFVEKFARLSGARFIAGDIMLSAETIWRKDKEEFVEFSPLKFRPLSPARGMIIDMKTERGKFSSDFRVISPELETLIGETRETNSHLFIFSARKGLSPTTVCGDCGKVVLCNRCSSPVVLYSGKGDKENFFQCNRCGERRGAAERCVNCKSWKLTTLGIGIELVEQELKKLFPKIPTFSMDKERVSTPKKAVELISRFEETPGSVLIGTEMALNFLSSKLGACAVASIDSLLSVPDFRINERVLYLLVKMRSLSQKKFLIQTRNADAKIFDFVLRGNLIDFYREEIEERKKFLYPPFSVFIKVTAEGRKLAVEKEMEKLQKIFAEYEPRIFESLLPSPKGNFSKNMLLRVAPDDWPNHGLSDKIKALPPYFNVKVDPESLL</sequence>
<dbReference type="Proteomes" id="UP000176800">
    <property type="component" value="Unassembled WGS sequence"/>
</dbReference>
<evidence type="ECO:0000313" key="4">
    <source>
        <dbReference type="EMBL" id="OHB03949.1"/>
    </source>
</evidence>
<name>A0A1G2U3A9_9BACT</name>
<keyword evidence="2" id="KW-0067">ATP-binding</keyword>
<dbReference type="Gene3D" id="3.40.1440.60">
    <property type="entry name" value="PriA, 3(prime) DNA-binding domain"/>
    <property type="match status" value="1"/>
</dbReference>
<dbReference type="GO" id="GO:0006310">
    <property type="term" value="P:DNA recombination"/>
    <property type="evidence" value="ECO:0007669"/>
    <property type="project" value="TreeGrafter"/>
</dbReference>
<dbReference type="InterPro" id="IPR027417">
    <property type="entry name" value="P-loop_NTPase"/>
</dbReference>
<keyword evidence="1" id="KW-0547">Nucleotide-binding</keyword>
<evidence type="ECO:0008006" key="6">
    <source>
        <dbReference type="Google" id="ProtNLM"/>
    </source>
</evidence>
<dbReference type="AlphaFoldDB" id="A0A1G2U3A9"/>
<dbReference type="PANTHER" id="PTHR30580:SF0">
    <property type="entry name" value="PRIMOSOMAL PROTEIN N"/>
    <property type="match status" value="1"/>
</dbReference>
<dbReference type="GO" id="GO:0043138">
    <property type="term" value="F:3'-5' DNA helicase activity"/>
    <property type="evidence" value="ECO:0007669"/>
    <property type="project" value="TreeGrafter"/>
</dbReference>
<evidence type="ECO:0000256" key="3">
    <source>
        <dbReference type="ARBA" id="ARBA00023125"/>
    </source>
</evidence>
<dbReference type="GO" id="GO:0006302">
    <property type="term" value="P:double-strand break repair"/>
    <property type="evidence" value="ECO:0007669"/>
    <property type="project" value="TreeGrafter"/>
</dbReference>
<comment type="caution">
    <text evidence="4">The sequence shown here is derived from an EMBL/GenBank/DDBJ whole genome shotgun (WGS) entry which is preliminary data.</text>
</comment>
<keyword evidence="3" id="KW-0238">DNA-binding</keyword>
<accession>A0A1G2U3A9</accession>
<dbReference type="InterPro" id="IPR042115">
    <property type="entry name" value="PriA_3primeBD_sf"/>
</dbReference>
<dbReference type="GO" id="GO:0005524">
    <property type="term" value="F:ATP binding"/>
    <property type="evidence" value="ECO:0007669"/>
    <property type="project" value="UniProtKB-KW"/>
</dbReference>
<dbReference type="GO" id="GO:0003677">
    <property type="term" value="F:DNA binding"/>
    <property type="evidence" value="ECO:0007669"/>
    <property type="project" value="UniProtKB-KW"/>
</dbReference>